<evidence type="ECO:0000259" key="3">
    <source>
        <dbReference type="Pfam" id="PF23275"/>
    </source>
</evidence>
<feature type="domain" description="TPR repeat" evidence="3">
    <location>
        <begin position="206"/>
        <end position="469"/>
    </location>
</feature>
<evidence type="ECO:0000256" key="1">
    <source>
        <dbReference type="SAM" id="Coils"/>
    </source>
</evidence>
<gene>
    <name evidence="4" type="ORF">NRB20_69660</name>
</gene>
<protein>
    <recommendedName>
        <fullName evidence="3">TPR repeat domain-containing protein</fullName>
    </recommendedName>
</protein>
<name>A0A7K0DDG2_9NOCA</name>
<feature type="compositionally biased region" description="Polar residues" evidence="2">
    <location>
        <begin position="755"/>
        <end position="779"/>
    </location>
</feature>
<keyword evidence="1" id="KW-0175">Coiled coil</keyword>
<comment type="caution">
    <text evidence="4">The sequence shown here is derived from an EMBL/GenBank/DDBJ whole genome shotgun (WGS) entry which is preliminary data.</text>
</comment>
<dbReference type="Proteomes" id="UP000438448">
    <property type="component" value="Unassembled WGS sequence"/>
</dbReference>
<dbReference type="Pfam" id="PF23275">
    <property type="entry name" value="TPR_23"/>
    <property type="match status" value="1"/>
</dbReference>
<feature type="coiled-coil region" evidence="1">
    <location>
        <begin position="122"/>
        <end position="149"/>
    </location>
</feature>
<organism evidence="4 5">
    <name type="scientific">Nocardia macrotermitis</name>
    <dbReference type="NCBI Taxonomy" id="2585198"/>
    <lineage>
        <taxon>Bacteria</taxon>
        <taxon>Bacillati</taxon>
        <taxon>Actinomycetota</taxon>
        <taxon>Actinomycetes</taxon>
        <taxon>Mycobacteriales</taxon>
        <taxon>Nocardiaceae</taxon>
        <taxon>Nocardia</taxon>
    </lineage>
</organism>
<dbReference type="AlphaFoldDB" id="A0A7K0DDG2"/>
<accession>A0A7K0DDG2</accession>
<sequence>MALRSELDRWNLQALRDWAVAVHDSNETMLEQIDKARKFFTDQGDNWMGTAFYAAYDRVGQDHDEARKVYYDIGDFLTAFGTSVANVSSHRDVLRAKAADAVGANLKVADNWVCSGTNATDVHAHQDAINTAYRELAQAEAELGRLLTSRGELIRAAGDLFGSSIEVDEAPNAGARLGGEDGTRLADAARNHDRAAIDAIAAGMPQYQLTPQDLQDLAAGKQVTDIPTDVQDYYREFFKNSGKDGLFALSDQLSQEETTAANSGIKTNIAGMQRDNLANAILMTSNEKVGSTSADGTFHPGGINQLPSYMQHLVGDRLEANPPKTALEMKTRLEDQTKFAKLLGEANPGFVPGTAMSGQMAATSASMASYLDGHNPAVTSMVDGFKHEGAFDIGDKYFDIDKPGISDAAKSYLDLATRNHQTDYQLLSNPTEQVHTPGDIYADPKTFRNEIFNHDWGDKGKLASQLYDWAGEHTHDQTPDGDLSRKTLAALPEVFSPTHTEDGKSGLTMGTGGHTTFENNAELFKKNPELATGLSKVLAPNLDMLSYGDQHKTVTFPVTDANTYPKPTSTDVIIGRDEGDRLLFLSNQSEDGRHLLDTARTLRENTFYDEAMKQGGDIGKNLALLDDQNNIQSLNSRMTAQQYNALFYQDQSGADAAHNAAMKVYESHQQAAETAKSLVDAVNPADKVIKPMTELLPNGLQDPAKQYTSGLPDKWMDAAIEKWNPKPETPSIQTPSQTQVDSILHNEVSNQLLNSAYNNGQLPPNLTNSDHSGPLQLSDSTDKATRNAITQYMSNHNLDSYSNSYKSNADINALIGLDDTQGKLKKFLNGGGELLQTTDPGSK</sequence>
<reference evidence="4 5" key="1">
    <citation type="submission" date="2019-10" db="EMBL/GenBank/DDBJ databases">
        <title>Nocardia macrotermitis sp. nov. and Nocardia aurantia sp. nov., isolated from the gut of fungus growing-termite Macrotermes natalensis.</title>
        <authorList>
            <person name="Benndorf R."/>
            <person name="Schwitalla J."/>
            <person name="Martin K."/>
            <person name="De Beer W."/>
            <person name="Kaster A.-K."/>
            <person name="Vollmers J."/>
            <person name="Poulsen M."/>
            <person name="Beemelmanns C."/>
        </authorList>
    </citation>
    <scope>NUCLEOTIDE SEQUENCE [LARGE SCALE GENOMIC DNA]</scope>
    <source>
        <strain evidence="4 5">RB20</strain>
    </source>
</reference>
<feature type="region of interest" description="Disordered" evidence="2">
    <location>
        <begin position="755"/>
        <end position="781"/>
    </location>
</feature>
<evidence type="ECO:0000313" key="5">
    <source>
        <dbReference type="Proteomes" id="UP000438448"/>
    </source>
</evidence>
<dbReference type="InterPro" id="IPR057037">
    <property type="entry name" value="TPR_rep_actino"/>
</dbReference>
<proteinExistence type="predicted"/>
<evidence type="ECO:0000256" key="2">
    <source>
        <dbReference type="SAM" id="MobiDB-lite"/>
    </source>
</evidence>
<dbReference type="RefSeq" id="WP_153415572.1">
    <property type="nucleotide sequence ID" value="NZ_WEGK01000023.1"/>
</dbReference>
<dbReference type="OrthoDB" id="1187707at2"/>
<evidence type="ECO:0000313" key="4">
    <source>
        <dbReference type="EMBL" id="MQY23833.1"/>
    </source>
</evidence>
<keyword evidence="5" id="KW-1185">Reference proteome</keyword>
<dbReference type="EMBL" id="WEGK01000023">
    <property type="protein sequence ID" value="MQY23833.1"/>
    <property type="molecule type" value="Genomic_DNA"/>
</dbReference>